<accession>A0ABD0JEV4</accession>
<evidence type="ECO:0000313" key="4">
    <source>
        <dbReference type="Proteomes" id="UP001519460"/>
    </source>
</evidence>
<comment type="caution">
    <text evidence="3">The sequence shown here is derived from an EMBL/GenBank/DDBJ whole genome shotgun (WGS) entry which is preliminary data.</text>
</comment>
<gene>
    <name evidence="3" type="ORF">BaRGS_00035629</name>
</gene>
<dbReference type="Pfam" id="PF08357">
    <property type="entry name" value="SEFIR"/>
    <property type="match status" value="1"/>
</dbReference>
<feature type="region of interest" description="Disordered" evidence="1">
    <location>
        <begin position="164"/>
        <end position="190"/>
    </location>
</feature>
<reference evidence="3 4" key="1">
    <citation type="journal article" date="2023" name="Sci. Data">
        <title>Genome assembly of the Korean intertidal mud-creeper Batillaria attramentaria.</title>
        <authorList>
            <person name="Patra A.K."/>
            <person name="Ho P.T."/>
            <person name="Jun S."/>
            <person name="Lee S.J."/>
            <person name="Kim Y."/>
            <person name="Won Y.J."/>
        </authorList>
    </citation>
    <scope>NUCLEOTIDE SEQUENCE [LARGE SCALE GENOMIC DNA]</scope>
    <source>
        <strain evidence="3">Wonlab-2016</strain>
    </source>
</reference>
<dbReference type="Gene3D" id="3.40.50.11530">
    <property type="match status" value="1"/>
</dbReference>
<proteinExistence type="predicted"/>
<dbReference type="Proteomes" id="UP001519460">
    <property type="component" value="Unassembled WGS sequence"/>
</dbReference>
<organism evidence="3 4">
    <name type="scientific">Batillaria attramentaria</name>
    <dbReference type="NCBI Taxonomy" id="370345"/>
    <lineage>
        <taxon>Eukaryota</taxon>
        <taxon>Metazoa</taxon>
        <taxon>Spiralia</taxon>
        <taxon>Lophotrochozoa</taxon>
        <taxon>Mollusca</taxon>
        <taxon>Gastropoda</taxon>
        <taxon>Caenogastropoda</taxon>
        <taxon>Sorbeoconcha</taxon>
        <taxon>Cerithioidea</taxon>
        <taxon>Batillariidae</taxon>
        <taxon>Batillaria</taxon>
    </lineage>
</organism>
<sequence length="190" mass="22046">FRHIKVFVTYANDSKHHSRQVLSLCNCLDRNGFSCCVDVYSRHEDSEEQQKASRDWCGRKFKEADFILVCISPQYLREIEMADTSVSAAASADSSGLLHAAHIYRLMQEEFQRTGKCSRFVPLYFEGSSSGQGPSWLTRQLVYYHWPRQYKDLLWMLTKPEERIKQRPTQRNHSTASMNGHRSPLPSSVH</sequence>
<name>A0ABD0JEV4_9CAEN</name>
<protein>
    <recommendedName>
        <fullName evidence="2">SEFIR domain-containing protein</fullName>
    </recommendedName>
</protein>
<dbReference type="EMBL" id="JACVVK020000480">
    <property type="protein sequence ID" value="KAK7471747.1"/>
    <property type="molecule type" value="Genomic_DNA"/>
</dbReference>
<keyword evidence="4" id="KW-1185">Reference proteome</keyword>
<feature type="compositionally biased region" description="Polar residues" evidence="1">
    <location>
        <begin position="167"/>
        <end position="190"/>
    </location>
</feature>
<dbReference type="PANTHER" id="PTHR34257:SF2">
    <property type="entry name" value="E3 UBIQUITIN LIGASE TRAF3IP2"/>
    <property type="match status" value="1"/>
</dbReference>
<dbReference type="InterPro" id="IPR053047">
    <property type="entry name" value="E3_ubiq_ligase_TRAF3IP2"/>
</dbReference>
<dbReference type="PROSITE" id="PS51534">
    <property type="entry name" value="SEFIR"/>
    <property type="match status" value="1"/>
</dbReference>
<dbReference type="InterPro" id="IPR013568">
    <property type="entry name" value="SEFIR_dom"/>
</dbReference>
<evidence type="ECO:0000259" key="2">
    <source>
        <dbReference type="PROSITE" id="PS51534"/>
    </source>
</evidence>
<evidence type="ECO:0000313" key="3">
    <source>
        <dbReference type="EMBL" id="KAK7471747.1"/>
    </source>
</evidence>
<evidence type="ECO:0000256" key="1">
    <source>
        <dbReference type="SAM" id="MobiDB-lite"/>
    </source>
</evidence>
<feature type="non-terminal residue" evidence="3">
    <location>
        <position position="1"/>
    </location>
</feature>
<dbReference type="AlphaFoldDB" id="A0ABD0JEV4"/>
<feature type="domain" description="SEFIR" evidence="2">
    <location>
        <begin position="3"/>
        <end position="155"/>
    </location>
</feature>
<dbReference type="PANTHER" id="PTHR34257">
    <property type="entry name" value="ADAPTER PROTEIN CIKS"/>
    <property type="match status" value="1"/>
</dbReference>